<dbReference type="PANTHER" id="PTHR30534">
    <property type="entry name" value="FLAGELLAR MOTOR SWITCH PROTEIN FLIG"/>
    <property type="match status" value="1"/>
</dbReference>
<organism evidence="14 15">
    <name type="scientific">Methylovirgula ligni</name>
    <dbReference type="NCBI Taxonomy" id="569860"/>
    <lineage>
        <taxon>Bacteria</taxon>
        <taxon>Pseudomonadati</taxon>
        <taxon>Pseudomonadota</taxon>
        <taxon>Alphaproteobacteria</taxon>
        <taxon>Hyphomicrobiales</taxon>
        <taxon>Beijerinckiaceae</taxon>
        <taxon>Methylovirgula</taxon>
    </lineage>
</organism>
<protein>
    <recommendedName>
        <fullName evidence="4">Flagellar motor switch protein FliG</fullName>
    </recommendedName>
</protein>
<accession>A0A3D9Z4P0</accession>
<feature type="domain" description="Flagellar motor switch protein FliG N-terminal" evidence="13">
    <location>
        <begin position="15"/>
        <end position="117"/>
    </location>
</feature>
<dbReference type="GO" id="GO:0005886">
    <property type="term" value="C:plasma membrane"/>
    <property type="evidence" value="ECO:0007669"/>
    <property type="project" value="UniProtKB-SubCell"/>
</dbReference>
<keyword evidence="7" id="KW-0283">Flagellar rotation</keyword>
<keyword evidence="9" id="KW-0975">Bacterial flagellum</keyword>
<dbReference type="GO" id="GO:0003774">
    <property type="term" value="F:cytoskeletal motor activity"/>
    <property type="evidence" value="ECO:0007669"/>
    <property type="project" value="InterPro"/>
</dbReference>
<name>A0A3D9Z4P0_9HYPH</name>
<gene>
    <name evidence="14" type="ORF">DES32_2164</name>
</gene>
<dbReference type="SUPFAM" id="SSF48029">
    <property type="entry name" value="FliG"/>
    <property type="match status" value="2"/>
</dbReference>
<evidence type="ECO:0000256" key="3">
    <source>
        <dbReference type="ARBA" id="ARBA00010299"/>
    </source>
</evidence>
<evidence type="ECO:0000256" key="5">
    <source>
        <dbReference type="ARBA" id="ARBA00022475"/>
    </source>
</evidence>
<keyword evidence="14" id="KW-0966">Cell projection</keyword>
<dbReference type="Pfam" id="PF01706">
    <property type="entry name" value="FliG_C"/>
    <property type="match status" value="1"/>
</dbReference>
<dbReference type="GO" id="GO:0006935">
    <property type="term" value="P:chemotaxis"/>
    <property type="evidence" value="ECO:0007669"/>
    <property type="project" value="UniProtKB-KW"/>
</dbReference>
<dbReference type="Pfam" id="PF14842">
    <property type="entry name" value="FliG_N"/>
    <property type="match status" value="1"/>
</dbReference>
<comment type="subcellular location">
    <subcellularLocation>
        <location evidence="1">Bacterial flagellum basal body</location>
    </subcellularLocation>
    <subcellularLocation>
        <location evidence="2">Cell membrane</location>
        <topology evidence="2">Peripheral membrane protein</topology>
        <orientation evidence="2">Cytoplasmic side</orientation>
    </subcellularLocation>
</comment>
<comment type="similarity">
    <text evidence="3">Belongs to the FliG family.</text>
</comment>
<evidence type="ECO:0000256" key="10">
    <source>
        <dbReference type="ARBA" id="ARBA00025598"/>
    </source>
</evidence>
<evidence type="ECO:0000259" key="13">
    <source>
        <dbReference type="Pfam" id="PF14842"/>
    </source>
</evidence>
<dbReference type="EMBL" id="QUMO01000003">
    <property type="protein sequence ID" value="REF86119.1"/>
    <property type="molecule type" value="Genomic_DNA"/>
</dbReference>
<dbReference type="PANTHER" id="PTHR30534:SF0">
    <property type="entry name" value="FLAGELLAR MOTOR SWITCH PROTEIN FLIG"/>
    <property type="match status" value="1"/>
</dbReference>
<evidence type="ECO:0000256" key="8">
    <source>
        <dbReference type="ARBA" id="ARBA00023136"/>
    </source>
</evidence>
<evidence type="ECO:0000256" key="9">
    <source>
        <dbReference type="ARBA" id="ARBA00023143"/>
    </source>
</evidence>
<dbReference type="PRINTS" id="PR00954">
    <property type="entry name" value="FLGMOTORFLIG"/>
</dbReference>
<dbReference type="Gene3D" id="1.10.220.30">
    <property type="match status" value="3"/>
</dbReference>
<dbReference type="AlphaFoldDB" id="A0A3D9Z4P0"/>
<dbReference type="InterPro" id="IPR028263">
    <property type="entry name" value="FliG_N"/>
</dbReference>
<dbReference type="OrthoDB" id="9780302at2"/>
<evidence type="ECO:0000313" key="14">
    <source>
        <dbReference type="EMBL" id="REF86119.1"/>
    </source>
</evidence>
<keyword evidence="5" id="KW-1003">Cell membrane</keyword>
<dbReference type="InterPro" id="IPR032779">
    <property type="entry name" value="FliG_M"/>
</dbReference>
<evidence type="ECO:0000256" key="2">
    <source>
        <dbReference type="ARBA" id="ARBA00004413"/>
    </source>
</evidence>
<keyword evidence="14" id="KW-0969">Cilium</keyword>
<keyword evidence="14" id="KW-0282">Flagellum</keyword>
<comment type="caution">
    <text evidence="14">The sequence shown here is derived from an EMBL/GenBank/DDBJ whole genome shotgun (WGS) entry which is preliminary data.</text>
</comment>
<keyword evidence="8" id="KW-0472">Membrane</keyword>
<proteinExistence type="inferred from homology"/>
<dbReference type="RefSeq" id="WP_115836695.1">
    <property type="nucleotide sequence ID" value="NZ_CP025086.1"/>
</dbReference>
<evidence type="ECO:0000256" key="4">
    <source>
        <dbReference type="ARBA" id="ARBA00021870"/>
    </source>
</evidence>
<sequence>MSTEPIPTALPPSAQLNGPAKVAALLLAMGKPLASRLLKHFDQDELREITRSVAELGVVSMPVIEETIEEFAGNFVKGTGLMISPGDAEHLLSGLLSPEEISDIMSDVTGNSNQSIWQRLSSVSEVIFAGYLVKEHPQTGAAILSKVTPVCAAKVMGQLPRELRNEVMRRMVGIALVSEPAMRIIESTLQEDLLVNVARNNRNAHNGRMADIINKMEREQMEDVLSSLAEARPKVAEVLRGLLFTFDDIIKLPAKSRLVLFDQIPTERVVLALKGTDAGFRNAILSTLSTRARRMVETELANGSPAPHREVVKARRMIADLALEMAERGDLELNSEEDDEEIY</sequence>
<comment type="function">
    <text evidence="10">FliG is one of three proteins (FliG, FliN, FliM) that forms the rotor-mounted switch complex (C ring), located at the base of the basal body. This complex interacts with the CheY and CheZ chemotaxis proteins, in addition to contacting components of the motor that determine the direction of flagellar rotation.</text>
</comment>
<dbReference type="InterPro" id="IPR023087">
    <property type="entry name" value="Flg_Motor_Flig_C"/>
</dbReference>
<evidence type="ECO:0000256" key="7">
    <source>
        <dbReference type="ARBA" id="ARBA00022779"/>
    </source>
</evidence>
<evidence type="ECO:0000256" key="1">
    <source>
        <dbReference type="ARBA" id="ARBA00004117"/>
    </source>
</evidence>
<dbReference type="Pfam" id="PF14841">
    <property type="entry name" value="FliG_M"/>
    <property type="match status" value="1"/>
</dbReference>
<keyword evidence="15" id="KW-1185">Reference proteome</keyword>
<dbReference type="InterPro" id="IPR000090">
    <property type="entry name" value="Flg_Motor_Flig"/>
</dbReference>
<keyword evidence="6" id="KW-0145">Chemotaxis</keyword>
<dbReference type="Proteomes" id="UP000256900">
    <property type="component" value="Unassembled WGS sequence"/>
</dbReference>
<dbReference type="InterPro" id="IPR011002">
    <property type="entry name" value="FliG_a-hlx"/>
</dbReference>
<dbReference type="GO" id="GO:0009425">
    <property type="term" value="C:bacterial-type flagellum basal body"/>
    <property type="evidence" value="ECO:0007669"/>
    <property type="project" value="UniProtKB-SubCell"/>
</dbReference>
<reference evidence="14 15" key="1">
    <citation type="submission" date="2018-08" db="EMBL/GenBank/DDBJ databases">
        <title>Genomic Encyclopedia of Type Strains, Phase IV (KMG-IV): sequencing the most valuable type-strain genomes for metagenomic binning, comparative biology and taxonomic classification.</title>
        <authorList>
            <person name="Goeker M."/>
        </authorList>
    </citation>
    <scope>NUCLEOTIDE SEQUENCE [LARGE SCALE GENOMIC DNA]</scope>
    <source>
        <strain evidence="14 15">BW863</strain>
    </source>
</reference>
<evidence type="ECO:0000259" key="11">
    <source>
        <dbReference type="Pfam" id="PF01706"/>
    </source>
</evidence>
<evidence type="ECO:0000313" key="15">
    <source>
        <dbReference type="Proteomes" id="UP000256900"/>
    </source>
</evidence>
<feature type="domain" description="Flagellar motor switch protein FliG middle" evidence="12">
    <location>
        <begin position="129"/>
        <end position="197"/>
    </location>
</feature>
<evidence type="ECO:0000256" key="6">
    <source>
        <dbReference type="ARBA" id="ARBA00022500"/>
    </source>
</evidence>
<feature type="domain" description="Flagellar motor switch protein FliG C-terminal" evidence="11">
    <location>
        <begin position="227"/>
        <end position="333"/>
    </location>
</feature>
<dbReference type="GO" id="GO:0071973">
    <property type="term" value="P:bacterial-type flagellum-dependent cell motility"/>
    <property type="evidence" value="ECO:0007669"/>
    <property type="project" value="InterPro"/>
</dbReference>
<evidence type="ECO:0000259" key="12">
    <source>
        <dbReference type="Pfam" id="PF14841"/>
    </source>
</evidence>